<reference evidence="1 2" key="1">
    <citation type="submission" date="2021-06" db="EMBL/GenBank/DDBJ databases">
        <title>Complete genome sequence of the secondary alcohol utilizing methanogen Methanospirillum hungatei strain GP1.</title>
        <authorList>
            <person name="Day L.A."/>
            <person name="Costa K.C."/>
        </authorList>
    </citation>
    <scope>NUCLEOTIDE SEQUENCE [LARGE SCALE GENOMIC DNA]</scope>
    <source>
        <strain evidence="1 2">GP1</strain>
    </source>
</reference>
<gene>
    <name evidence="1" type="ORF">KSK55_11625</name>
</gene>
<evidence type="ECO:0000313" key="1">
    <source>
        <dbReference type="EMBL" id="QXO93980.1"/>
    </source>
</evidence>
<proteinExistence type="predicted"/>
<dbReference type="Proteomes" id="UP000694228">
    <property type="component" value="Chromosome"/>
</dbReference>
<dbReference type="InterPro" id="IPR012031">
    <property type="entry name" value="MTH0776-like"/>
</dbReference>
<dbReference type="AlphaFoldDB" id="A0A8F5VM27"/>
<sequence length="97" mass="10876">MGCIEELSYNILAKGMSFPKSRQYIEKTYAEVYHIMPGTKIFGDPLIGPPPIAIGIEGDLIVFPYVKPCHGTFLLSIEDSNEALRIRQTAKYVGKKR</sequence>
<organism evidence="1 2">
    <name type="scientific">Methanospirillum hungatei</name>
    <dbReference type="NCBI Taxonomy" id="2203"/>
    <lineage>
        <taxon>Archaea</taxon>
        <taxon>Methanobacteriati</taxon>
        <taxon>Methanobacteriota</taxon>
        <taxon>Stenosarchaea group</taxon>
        <taxon>Methanomicrobia</taxon>
        <taxon>Methanomicrobiales</taxon>
        <taxon>Methanospirillaceae</taxon>
        <taxon>Methanospirillum</taxon>
    </lineage>
</organism>
<dbReference type="OrthoDB" id="109565at2157"/>
<dbReference type="EMBL" id="CP077107">
    <property type="protein sequence ID" value="QXO93980.1"/>
    <property type="molecule type" value="Genomic_DNA"/>
</dbReference>
<protein>
    <submittedName>
        <fullName evidence="1">DUF1894 domain-containing protein</fullName>
    </submittedName>
</protein>
<evidence type="ECO:0000313" key="2">
    <source>
        <dbReference type="Proteomes" id="UP000694228"/>
    </source>
</evidence>
<name>A0A8F5VM27_METHU</name>
<dbReference type="PIRSF" id="PIRSF006577">
    <property type="entry name" value="UCP006577"/>
    <property type="match status" value="1"/>
</dbReference>
<dbReference type="Pfam" id="PF08979">
    <property type="entry name" value="DUF1894"/>
    <property type="match status" value="1"/>
</dbReference>
<accession>A0A8F5VM27</accession>